<protein>
    <submittedName>
        <fullName evidence="2">Uncharacterized protein</fullName>
    </submittedName>
</protein>
<dbReference type="RefSeq" id="WP_209350462.1">
    <property type="nucleotide sequence ID" value="NZ_JAGIYZ010000002.1"/>
</dbReference>
<evidence type="ECO:0000313" key="3">
    <source>
        <dbReference type="Proteomes" id="UP000680815"/>
    </source>
</evidence>
<organism evidence="2 3">
    <name type="scientific">Roseomonas nitratireducens</name>
    <dbReference type="NCBI Taxonomy" id="2820810"/>
    <lineage>
        <taxon>Bacteria</taxon>
        <taxon>Pseudomonadati</taxon>
        <taxon>Pseudomonadota</taxon>
        <taxon>Alphaproteobacteria</taxon>
        <taxon>Acetobacterales</taxon>
        <taxon>Roseomonadaceae</taxon>
        <taxon>Roseomonas</taxon>
    </lineage>
</organism>
<gene>
    <name evidence="2" type="ORF">J5Y09_04115</name>
</gene>
<sequence>MKHDPARNVGTLYDQKAALMFAISEQEAALGEAEADGNAAAVKSASAELRRLRERLQAVEAGLAAQKRRDEARAANAKEAHRQERMRAAMVKKDALHARRVKAGRLLAQTMAEFAGLMADVKTLAQEVPESRIGALRARLPDELGALVATAAHEAGLILPSSPPTYPDTDEHRLGRDLAAEIERALGRVDETPPLAAE</sequence>
<name>A0ABS4AP04_9PROT</name>
<dbReference type="Proteomes" id="UP000680815">
    <property type="component" value="Unassembled WGS sequence"/>
</dbReference>
<reference evidence="2 3" key="1">
    <citation type="submission" date="2021-03" db="EMBL/GenBank/DDBJ databases">
        <authorList>
            <person name="So Y."/>
        </authorList>
    </citation>
    <scope>NUCLEOTIDE SEQUENCE [LARGE SCALE GENOMIC DNA]</scope>
    <source>
        <strain evidence="2 3">PWR1</strain>
    </source>
</reference>
<feature type="coiled-coil region" evidence="1">
    <location>
        <begin position="42"/>
        <end position="69"/>
    </location>
</feature>
<dbReference type="EMBL" id="JAGIYZ010000002">
    <property type="protein sequence ID" value="MBP0463086.1"/>
    <property type="molecule type" value="Genomic_DNA"/>
</dbReference>
<evidence type="ECO:0000313" key="2">
    <source>
        <dbReference type="EMBL" id="MBP0463086.1"/>
    </source>
</evidence>
<accession>A0ABS4AP04</accession>
<proteinExistence type="predicted"/>
<evidence type="ECO:0000256" key="1">
    <source>
        <dbReference type="SAM" id="Coils"/>
    </source>
</evidence>
<keyword evidence="3" id="KW-1185">Reference proteome</keyword>
<keyword evidence="1" id="KW-0175">Coiled coil</keyword>
<comment type="caution">
    <text evidence="2">The sequence shown here is derived from an EMBL/GenBank/DDBJ whole genome shotgun (WGS) entry which is preliminary data.</text>
</comment>